<dbReference type="KEGG" id="smir:SMM_0838"/>
<dbReference type="Proteomes" id="UP000019260">
    <property type="component" value="Chromosome"/>
</dbReference>
<evidence type="ECO:0000313" key="2">
    <source>
        <dbReference type="Proteomes" id="UP000019260"/>
    </source>
</evidence>
<keyword evidence="2" id="KW-1185">Reference proteome</keyword>
<dbReference type="AlphaFoldDB" id="W0GRH4"/>
<dbReference type="HOGENOM" id="CLU_2439270_0_0_14"/>
<name>W0GRH4_9MOLU</name>
<reference evidence="1 2" key="1">
    <citation type="submission" date="2013-09" db="EMBL/GenBank/DDBJ databases">
        <title>Complete genome sequence of Spiroplasma mirum suckling mouse cataract agent.</title>
        <authorList>
            <person name="Landry C.A."/>
            <person name="Bastian F.O."/>
            <person name="Thune R.L."/>
        </authorList>
    </citation>
    <scope>NUCLEOTIDE SEQUENCE [LARGE SCALE GENOMIC DNA]</scope>
    <source>
        <strain evidence="1 2">SMCA</strain>
    </source>
</reference>
<dbReference type="EMBL" id="CP006720">
    <property type="protein sequence ID" value="AHI58330.1"/>
    <property type="molecule type" value="Genomic_DNA"/>
</dbReference>
<dbReference type="PATRIC" id="fig|838561.3.peg.966"/>
<dbReference type="RefSeq" id="WP_025317591.1">
    <property type="nucleotide sequence ID" value="NZ_CP002082.1"/>
</dbReference>
<evidence type="ECO:0000313" key="1">
    <source>
        <dbReference type="EMBL" id="AHI58330.1"/>
    </source>
</evidence>
<proteinExistence type="predicted"/>
<organism evidence="1 2">
    <name type="scientific">Spiroplasma mirum ATCC 29335</name>
    <dbReference type="NCBI Taxonomy" id="838561"/>
    <lineage>
        <taxon>Bacteria</taxon>
        <taxon>Bacillati</taxon>
        <taxon>Mycoplasmatota</taxon>
        <taxon>Mollicutes</taxon>
        <taxon>Entomoplasmatales</taxon>
        <taxon>Spiroplasmataceae</taxon>
        <taxon>Spiroplasma</taxon>
    </lineage>
</organism>
<dbReference type="STRING" id="838561.P344_05040"/>
<sequence length="90" mass="10609">MNDEETTAIRPKICEQLTKNITTIQFNTNIAMLKIINNIWGKIKYYNFQKVPSKLKSSKEKKKMIYEINNLLIAYSKLSDAEQAQFYRSK</sequence>
<gene>
    <name evidence="1" type="ORF">P344_05040</name>
</gene>
<dbReference type="KEGG" id="smia:P344_05040"/>
<accession>W0GRH4</accession>
<protein>
    <submittedName>
        <fullName evidence="1">Uncharacterized protein</fullName>
    </submittedName>
</protein>
<dbReference type="OrthoDB" id="10008968at2"/>